<dbReference type="SUPFAM" id="SSF117281">
    <property type="entry name" value="Kelch motif"/>
    <property type="match status" value="1"/>
</dbReference>
<keyword evidence="2" id="KW-1185">Reference proteome</keyword>
<sequence length="205" mass="22359">MPSSSILPRSQISEGAERLAELKNQNGDTVANVFNAKCSEVETEVKLRGRGCWRVVAFQNNLVFIGGWESECNHLPSRVDPMDPLTGRVLPLPDLIDARKRPVCVATENEIFVFTDFRLNAPAVYSREVYESASGSWSPLPLMIEKRKWYAIVNIPDSGILVMGGVGRKGVALHSTELLTCWSGDGGIGRGGGEARSVNCVPSLQ</sequence>
<name>A0A564ZA46_HYMDI</name>
<dbReference type="Gene3D" id="2.120.10.80">
    <property type="entry name" value="Kelch-type beta propeller"/>
    <property type="match status" value="1"/>
</dbReference>
<dbReference type="Proteomes" id="UP000321570">
    <property type="component" value="Unassembled WGS sequence"/>
</dbReference>
<dbReference type="InterPro" id="IPR015915">
    <property type="entry name" value="Kelch-typ_b-propeller"/>
</dbReference>
<dbReference type="EMBL" id="CABIJS010000700">
    <property type="protein sequence ID" value="VUZ56229.1"/>
    <property type="molecule type" value="Genomic_DNA"/>
</dbReference>
<evidence type="ECO:0000313" key="1">
    <source>
        <dbReference type="EMBL" id="VUZ56229.1"/>
    </source>
</evidence>
<protein>
    <submittedName>
        <fullName evidence="1">Uncharacterized protein</fullName>
    </submittedName>
</protein>
<reference evidence="1 2" key="1">
    <citation type="submission" date="2019-07" db="EMBL/GenBank/DDBJ databases">
        <authorList>
            <person name="Jastrzebski P J."/>
            <person name="Paukszto L."/>
            <person name="Jastrzebski P J."/>
        </authorList>
    </citation>
    <scope>NUCLEOTIDE SEQUENCE [LARGE SCALE GENOMIC DNA]</scope>
    <source>
        <strain evidence="1 2">WMS-il1</strain>
    </source>
</reference>
<proteinExistence type="predicted"/>
<gene>
    <name evidence="1" type="ORF">WMSIL1_LOCUS13925</name>
</gene>
<organism evidence="1 2">
    <name type="scientific">Hymenolepis diminuta</name>
    <name type="common">Rat tapeworm</name>
    <dbReference type="NCBI Taxonomy" id="6216"/>
    <lineage>
        <taxon>Eukaryota</taxon>
        <taxon>Metazoa</taxon>
        <taxon>Spiralia</taxon>
        <taxon>Lophotrochozoa</taxon>
        <taxon>Platyhelminthes</taxon>
        <taxon>Cestoda</taxon>
        <taxon>Eucestoda</taxon>
        <taxon>Cyclophyllidea</taxon>
        <taxon>Hymenolepididae</taxon>
        <taxon>Hymenolepis</taxon>
    </lineage>
</organism>
<accession>A0A564ZA46</accession>
<dbReference type="AlphaFoldDB" id="A0A564ZA46"/>
<evidence type="ECO:0000313" key="2">
    <source>
        <dbReference type="Proteomes" id="UP000321570"/>
    </source>
</evidence>